<dbReference type="InterPro" id="IPR030987">
    <property type="entry name" value="AbiV"/>
</dbReference>
<dbReference type="EMBL" id="VFYP01000003">
    <property type="protein sequence ID" value="TPP06642.1"/>
    <property type="molecule type" value="Genomic_DNA"/>
</dbReference>
<accession>A0A504UMH8</accession>
<evidence type="ECO:0000313" key="1">
    <source>
        <dbReference type="EMBL" id="TPP06642.1"/>
    </source>
</evidence>
<comment type="caution">
    <text evidence="1">The sequence shown here is derived from an EMBL/GenBank/DDBJ whole genome shotgun (WGS) entry which is preliminary data.</text>
</comment>
<organism evidence="1 2">
    <name type="scientific">Rhizobium glycinendophyticum</name>
    <dbReference type="NCBI Taxonomy" id="2589807"/>
    <lineage>
        <taxon>Bacteria</taxon>
        <taxon>Pseudomonadati</taxon>
        <taxon>Pseudomonadota</taxon>
        <taxon>Alphaproteobacteria</taxon>
        <taxon>Hyphomicrobiales</taxon>
        <taxon>Rhizobiaceae</taxon>
        <taxon>Rhizobium/Agrobacterium group</taxon>
        <taxon>Rhizobium</taxon>
    </lineage>
</organism>
<proteinExistence type="predicted"/>
<protein>
    <submittedName>
        <fullName evidence="1">AbiV family abortive infection protein</fullName>
    </submittedName>
</protein>
<dbReference type="Pfam" id="PF18728">
    <property type="entry name" value="HEPN_AbiV"/>
    <property type="match status" value="1"/>
</dbReference>
<dbReference type="RefSeq" id="WP_140830454.1">
    <property type="nucleotide sequence ID" value="NZ_VFYP01000003.1"/>
</dbReference>
<keyword evidence="2" id="KW-1185">Reference proteome</keyword>
<name>A0A504UMH8_9HYPH</name>
<dbReference type="OrthoDB" id="1454114at2"/>
<sequence>MESNLTQYKGPLTPAQASEGISLARANAARLIADAQLLVENNRYASATALAILAIEELGKVQAIKIIVRQSDAKKLKEAWRDYRNHRAKNVQWILPKLAAEGARTFTEVRSAADPGGDHTAMLDNVKQLSFYTDSYGSAGRWSEPSEAIDPKLAISILATAQILNRQTQTTERELELWTTVVGPHYGKPTMIEALLDFQKQVFNEGLSATSAEEMESFITGRPVGAQTSVSD</sequence>
<gene>
    <name evidence="1" type="ORF">FJQ55_18030</name>
</gene>
<dbReference type="NCBIfam" id="TIGR04498">
    <property type="entry name" value="AbiV_defense"/>
    <property type="match status" value="1"/>
</dbReference>
<reference evidence="1 2" key="1">
    <citation type="submission" date="2019-06" db="EMBL/GenBank/DDBJ databases">
        <title>Rhizobium sp. CL12 isolated from roots of soybean.</title>
        <authorList>
            <person name="Wang C."/>
        </authorList>
    </citation>
    <scope>NUCLEOTIDE SEQUENCE [LARGE SCALE GENOMIC DNA]</scope>
    <source>
        <strain evidence="1 2">CL12</strain>
    </source>
</reference>
<dbReference type="AlphaFoldDB" id="A0A504UMH8"/>
<dbReference type="Proteomes" id="UP000316429">
    <property type="component" value="Unassembled WGS sequence"/>
</dbReference>
<evidence type="ECO:0000313" key="2">
    <source>
        <dbReference type="Proteomes" id="UP000316429"/>
    </source>
</evidence>